<dbReference type="Pfam" id="PF13177">
    <property type="entry name" value="DNA_pol3_delta2"/>
    <property type="match status" value="1"/>
</dbReference>
<reference evidence="14 15" key="1">
    <citation type="submission" date="2017-06" db="EMBL/GenBank/DDBJ databases">
        <title>Novel microbial phyla capable of carbon fixation and sulfur reduction in deep-sea sediments.</title>
        <authorList>
            <person name="Huang J."/>
            <person name="Baker B."/>
            <person name="Wang Y."/>
        </authorList>
    </citation>
    <scope>NUCLEOTIDE SEQUENCE [LARGE SCALE GENOMIC DNA]</scope>
    <source>
        <strain evidence="14">B3_LCP</strain>
    </source>
</reference>
<dbReference type="InterPro" id="IPR045085">
    <property type="entry name" value="HLD_clamp_pol_III_gamma_tau"/>
</dbReference>
<dbReference type="GO" id="GO:0005524">
    <property type="term" value="F:ATP binding"/>
    <property type="evidence" value="ECO:0007669"/>
    <property type="project" value="UniProtKB-KW"/>
</dbReference>
<dbReference type="InterPro" id="IPR001270">
    <property type="entry name" value="ClpA/B"/>
</dbReference>
<accession>A0A532V596</accession>
<sequence length="540" mass="60030">MSFLVTARKWRPQKFEEVVGQDGVSRTLQNAIKAGRIAHSYIFAGPRGIGKTTTARLLAKAINCSKGPTPDPCGQCVPCKEIPDGRCMDVLEIDGASNRGVGEIRNLRDNIHFNPASCRKKIYIIDEVHMLTIEAFNALLKTLEEPPAHALFIFATTEINRVPATILSRCQRFDFRRLATAEISGHLRHIADQEGLKATDEAIGLIARRADGAMRDAQSLLDQMATFSPEGITAEEVRTALGIVPEELYFKVSDLVKDNRTQDVFTIVEDFDTRGLSPGELLRGLCDHFLNLMKAAEPSGVEYIEAPDEVRNQYRQEAPKFKQNDLLRILAILQEAFSEIRRHPQPRLKLELTLLRLASLERTASIEELIDSLQGNKPPQPPGGGDEPKVTTPDKSRSSTPPEPPPEPVSTRIKEPPTTETLPLDMAVIKSRWSSVVERICAGNVPLVSQLKLGMPRKLEDDILTVGFGLDFHDMQIERLQKVAASGNLDDGIKQVFASPLRIRFERLSKAEMEEVAKSVEDEDPLETELIRCLGAKRIA</sequence>
<evidence type="ECO:0000256" key="7">
    <source>
        <dbReference type="ARBA" id="ARBA00022833"/>
    </source>
</evidence>
<dbReference type="EC" id="2.7.7.7" evidence="11"/>
<evidence type="ECO:0000256" key="5">
    <source>
        <dbReference type="ARBA" id="ARBA00022723"/>
    </source>
</evidence>
<feature type="compositionally biased region" description="Basic and acidic residues" evidence="12">
    <location>
        <begin position="386"/>
        <end position="397"/>
    </location>
</feature>
<dbReference type="Pfam" id="PF22608">
    <property type="entry name" value="DNAX_ATPase_lid"/>
    <property type="match status" value="1"/>
</dbReference>
<keyword evidence="6 11" id="KW-0547">Nucleotide-binding</keyword>
<keyword evidence="7" id="KW-0862">Zinc</keyword>
<dbReference type="EMBL" id="NJBN01000001">
    <property type="protein sequence ID" value="TKJ42360.1"/>
    <property type="molecule type" value="Genomic_DNA"/>
</dbReference>
<evidence type="ECO:0000256" key="2">
    <source>
        <dbReference type="ARBA" id="ARBA00022679"/>
    </source>
</evidence>
<dbReference type="InterPro" id="IPR012763">
    <property type="entry name" value="DNA_pol_III_sug/sutau_N"/>
</dbReference>
<comment type="catalytic activity">
    <reaction evidence="10 11">
        <text>DNA(n) + a 2'-deoxyribonucleoside 5'-triphosphate = DNA(n+1) + diphosphate</text>
        <dbReference type="Rhea" id="RHEA:22508"/>
        <dbReference type="Rhea" id="RHEA-COMP:17339"/>
        <dbReference type="Rhea" id="RHEA-COMP:17340"/>
        <dbReference type="ChEBI" id="CHEBI:33019"/>
        <dbReference type="ChEBI" id="CHEBI:61560"/>
        <dbReference type="ChEBI" id="CHEBI:173112"/>
        <dbReference type="EC" id="2.7.7.7"/>
    </reaction>
</comment>
<name>A0A532V596_UNCL8</name>
<dbReference type="GO" id="GO:0003887">
    <property type="term" value="F:DNA-directed DNA polymerase activity"/>
    <property type="evidence" value="ECO:0007669"/>
    <property type="project" value="UniProtKB-KW"/>
</dbReference>
<evidence type="ECO:0000256" key="8">
    <source>
        <dbReference type="ARBA" id="ARBA00022840"/>
    </source>
</evidence>
<feature type="domain" description="AAA+ ATPase" evidence="13">
    <location>
        <begin position="37"/>
        <end position="179"/>
    </location>
</feature>
<keyword evidence="5" id="KW-0479">Metal-binding</keyword>
<dbReference type="CDD" id="cd00009">
    <property type="entry name" value="AAA"/>
    <property type="match status" value="1"/>
</dbReference>
<dbReference type="PANTHER" id="PTHR11669">
    <property type="entry name" value="REPLICATION FACTOR C / DNA POLYMERASE III GAMMA-TAU SUBUNIT"/>
    <property type="match status" value="1"/>
</dbReference>
<comment type="similarity">
    <text evidence="1 11">Belongs to the DnaX/STICHEL family.</text>
</comment>
<dbReference type="InterPro" id="IPR003593">
    <property type="entry name" value="AAA+_ATPase"/>
</dbReference>
<comment type="function">
    <text evidence="11">DNA polymerase III is a complex, multichain enzyme responsible for most of the replicative synthesis in bacteria. This DNA polymerase also exhibits 3' to 5' exonuclease activity.</text>
</comment>
<evidence type="ECO:0000256" key="9">
    <source>
        <dbReference type="ARBA" id="ARBA00022932"/>
    </source>
</evidence>
<dbReference type="GO" id="GO:0046872">
    <property type="term" value="F:metal ion binding"/>
    <property type="evidence" value="ECO:0007669"/>
    <property type="project" value="UniProtKB-KW"/>
</dbReference>
<gene>
    <name evidence="11" type="primary">dnaX</name>
    <name evidence="14" type="ORF">CEE37_01385</name>
</gene>
<dbReference type="CDD" id="cd18137">
    <property type="entry name" value="HLD_clamp_pol_III_gamma_tau"/>
    <property type="match status" value="1"/>
</dbReference>
<evidence type="ECO:0000256" key="3">
    <source>
        <dbReference type="ARBA" id="ARBA00022695"/>
    </source>
</evidence>
<dbReference type="PRINTS" id="PR00300">
    <property type="entry name" value="CLPPROTEASEA"/>
</dbReference>
<dbReference type="Gene3D" id="1.10.8.60">
    <property type="match status" value="1"/>
</dbReference>
<dbReference type="SUPFAM" id="SSF52540">
    <property type="entry name" value="P-loop containing nucleoside triphosphate hydrolases"/>
    <property type="match status" value="1"/>
</dbReference>
<dbReference type="PANTHER" id="PTHR11669:SF0">
    <property type="entry name" value="PROTEIN STICHEL-LIKE 2"/>
    <property type="match status" value="1"/>
</dbReference>
<dbReference type="GO" id="GO:0006261">
    <property type="term" value="P:DNA-templated DNA replication"/>
    <property type="evidence" value="ECO:0007669"/>
    <property type="project" value="TreeGrafter"/>
</dbReference>
<dbReference type="Gene3D" id="1.20.272.10">
    <property type="match status" value="1"/>
</dbReference>
<evidence type="ECO:0000256" key="1">
    <source>
        <dbReference type="ARBA" id="ARBA00006360"/>
    </source>
</evidence>
<dbReference type="SUPFAM" id="SSF48019">
    <property type="entry name" value="post-AAA+ oligomerization domain-like"/>
    <property type="match status" value="1"/>
</dbReference>
<dbReference type="SMART" id="SM00382">
    <property type="entry name" value="AAA"/>
    <property type="match status" value="1"/>
</dbReference>
<keyword evidence="9 11" id="KW-0239">DNA-directed DNA polymerase</keyword>
<dbReference type="InterPro" id="IPR008921">
    <property type="entry name" value="DNA_pol3_clamp-load_cplx_C"/>
</dbReference>
<dbReference type="InterPro" id="IPR050238">
    <property type="entry name" value="DNA_Rep/Repair_Clamp_Loader"/>
</dbReference>
<dbReference type="Gene3D" id="3.40.50.300">
    <property type="entry name" value="P-loop containing nucleotide triphosphate hydrolases"/>
    <property type="match status" value="1"/>
</dbReference>
<keyword evidence="3 11" id="KW-0548">Nucleotidyltransferase</keyword>
<evidence type="ECO:0000313" key="15">
    <source>
        <dbReference type="Proteomes" id="UP000319619"/>
    </source>
</evidence>
<dbReference type="FunFam" id="3.40.50.300:FF:000014">
    <property type="entry name" value="DNA polymerase III subunit gamma/tau"/>
    <property type="match status" value="1"/>
</dbReference>
<feature type="region of interest" description="Disordered" evidence="12">
    <location>
        <begin position="371"/>
        <end position="421"/>
    </location>
</feature>
<dbReference type="GO" id="GO:0009360">
    <property type="term" value="C:DNA polymerase III complex"/>
    <property type="evidence" value="ECO:0007669"/>
    <property type="project" value="InterPro"/>
</dbReference>
<comment type="subunit">
    <text evidence="11">DNA polymerase III contains a core (composed of alpha, epsilon and theta chains) that associates with a tau subunit. This core dimerizes to form the POLIII' complex. PolIII' associates with the gamma complex (composed of gamma, delta, delta', psi and chi chains) and with the beta chain to form the complete DNA polymerase III complex.</text>
</comment>
<protein>
    <recommendedName>
        <fullName evidence="11">DNA polymerase III subunit gamma/tau</fullName>
        <ecNumber evidence="11">2.7.7.7</ecNumber>
    </recommendedName>
</protein>
<evidence type="ECO:0000256" key="4">
    <source>
        <dbReference type="ARBA" id="ARBA00022705"/>
    </source>
</evidence>
<evidence type="ECO:0000256" key="10">
    <source>
        <dbReference type="ARBA" id="ARBA00049244"/>
    </source>
</evidence>
<dbReference type="InterPro" id="IPR022754">
    <property type="entry name" value="DNA_pol_III_gamma-3"/>
</dbReference>
<evidence type="ECO:0000256" key="11">
    <source>
        <dbReference type="RuleBase" id="RU364063"/>
    </source>
</evidence>
<organism evidence="14 15">
    <name type="scientific">candidate division LCP-89 bacterium B3_LCP</name>
    <dbReference type="NCBI Taxonomy" id="2012998"/>
    <lineage>
        <taxon>Bacteria</taxon>
        <taxon>Pseudomonadati</taxon>
        <taxon>Bacteria division LCP-89</taxon>
    </lineage>
</organism>
<evidence type="ECO:0000256" key="12">
    <source>
        <dbReference type="SAM" id="MobiDB-lite"/>
    </source>
</evidence>
<proteinExistence type="inferred from homology"/>
<dbReference type="FunFam" id="1.10.8.60:FF:000013">
    <property type="entry name" value="DNA polymerase III subunit gamma/tau"/>
    <property type="match status" value="1"/>
</dbReference>
<keyword evidence="4 11" id="KW-0235">DNA replication</keyword>
<dbReference type="Pfam" id="PF12169">
    <property type="entry name" value="DNA_pol3_gamma3"/>
    <property type="match status" value="1"/>
</dbReference>
<evidence type="ECO:0000256" key="6">
    <source>
        <dbReference type="ARBA" id="ARBA00022741"/>
    </source>
</evidence>
<evidence type="ECO:0000313" key="14">
    <source>
        <dbReference type="EMBL" id="TKJ42360.1"/>
    </source>
</evidence>
<dbReference type="Proteomes" id="UP000319619">
    <property type="component" value="Unassembled WGS sequence"/>
</dbReference>
<comment type="caution">
    <text evidence="14">The sequence shown here is derived from an EMBL/GenBank/DDBJ whole genome shotgun (WGS) entry which is preliminary data.</text>
</comment>
<dbReference type="InterPro" id="IPR027417">
    <property type="entry name" value="P-loop_NTPase"/>
</dbReference>
<keyword evidence="8 11" id="KW-0067">ATP-binding</keyword>
<dbReference type="AlphaFoldDB" id="A0A532V596"/>
<dbReference type="NCBIfam" id="NF004046">
    <property type="entry name" value="PRK05563.1"/>
    <property type="match status" value="1"/>
</dbReference>
<dbReference type="GO" id="GO:0003677">
    <property type="term" value="F:DNA binding"/>
    <property type="evidence" value="ECO:0007669"/>
    <property type="project" value="InterPro"/>
</dbReference>
<dbReference type="NCBIfam" id="TIGR02397">
    <property type="entry name" value="dnaX_nterm"/>
    <property type="match status" value="1"/>
</dbReference>
<keyword evidence="2 11" id="KW-0808">Transferase</keyword>
<evidence type="ECO:0000259" key="13">
    <source>
        <dbReference type="SMART" id="SM00382"/>
    </source>
</evidence>